<organism evidence="2 3">
    <name type="scientific">Actinomadura macrotermitis</name>
    <dbReference type="NCBI Taxonomy" id="2585200"/>
    <lineage>
        <taxon>Bacteria</taxon>
        <taxon>Bacillati</taxon>
        <taxon>Actinomycetota</taxon>
        <taxon>Actinomycetes</taxon>
        <taxon>Streptosporangiales</taxon>
        <taxon>Thermomonosporaceae</taxon>
        <taxon>Actinomadura</taxon>
    </lineage>
</organism>
<accession>A0A7K0C0A7</accession>
<evidence type="ECO:0000313" key="3">
    <source>
        <dbReference type="Proteomes" id="UP000487268"/>
    </source>
</evidence>
<evidence type="ECO:0000256" key="1">
    <source>
        <dbReference type="SAM" id="MobiDB-lite"/>
    </source>
</evidence>
<protein>
    <submittedName>
        <fullName evidence="2">Uncharacterized protein</fullName>
    </submittedName>
</protein>
<keyword evidence="3" id="KW-1185">Reference proteome</keyword>
<proteinExistence type="predicted"/>
<dbReference type="RefSeq" id="WP_153536370.1">
    <property type="nucleotide sequence ID" value="NZ_WEGH01000003.1"/>
</dbReference>
<sequence>MRRLLIAVILLTVLAGLGLSQVRQTSPAGACPEDGREASRLARAVDRLTDTMDEALAAGGRSGPCRHADPPRAEQPGAEQPHYSPAGA</sequence>
<evidence type="ECO:0000313" key="2">
    <source>
        <dbReference type="EMBL" id="MQY06877.1"/>
    </source>
</evidence>
<dbReference type="EMBL" id="WEGH01000003">
    <property type="protein sequence ID" value="MQY06877.1"/>
    <property type="molecule type" value="Genomic_DNA"/>
</dbReference>
<gene>
    <name evidence="2" type="ORF">ACRB68_49740</name>
</gene>
<name>A0A7K0C0A7_9ACTN</name>
<reference evidence="2 3" key="1">
    <citation type="submission" date="2019-10" db="EMBL/GenBank/DDBJ databases">
        <title>Actinomadura rubteroloni sp. nov. and Actinomadura macrotermitis sp. nov., isolated from the gut of fungus growing-termite Macrotermes natalensis.</title>
        <authorList>
            <person name="Benndorf R."/>
            <person name="Martin K."/>
            <person name="Kuefner M."/>
            <person name="De Beer W."/>
            <person name="Kaster A.-K."/>
            <person name="Vollmers J."/>
            <person name="Poulsen M."/>
            <person name="Beemelmanns C."/>
        </authorList>
    </citation>
    <scope>NUCLEOTIDE SEQUENCE [LARGE SCALE GENOMIC DNA]</scope>
    <source>
        <strain evidence="2 3">RB68</strain>
    </source>
</reference>
<comment type="caution">
    <text evidence="2">The sequence shown here is derived from an EMBL/GenBank/DDBJ whole genome shotgun (WGS) entry which is preliminary data.</text>
</comment>
<dbReference type="AlphaFoldDB" id="A0A7K0C0A7"/>
<dbReference type="Proteomes" id="UP000487268">
    <property type="component" value="Unassembled WGS sequence"/>
</dbReference>
<feature type="region of interest" description="Disordered" evidence="1">
    <location>
        <begin position="54"/>
        <end position="88"/>
    </location>
</feature>